<keyword evidence="3" id="KW-0479">Metal-binding</keyword>
<dbReference type="Pfam" id="PF12906">
    <property type="entry name" value="RINGv"/>
    <property type="match status" value="1"/>
</dbReference>
<dbReference type="EMBL" id="CAJOAX010006398">
    <property type="protein sequence ID" value="CAF3979423.1"/>
    <property type="molecule type" value="Genomic_DNA"/>
</dbReference>
<accession>A0A815JL73</accession>
<dbReference type="GO" id="GO:0003743">
    <property type="term" value="F:translation initiation factor activity"/>
    <property type="evidence" value="ECO:0007669"/>
    <property type="project" value="UniProtKB-KW"/>
</dbReference>
<dbReference type="EMBL" id="CAJNOO010004437">
    <property type="protein sequence ID" value="CAF1381150.1"/>
    <property type="molecule type" value="Genomic_DNA"/>
</dbReference>
<organism evidence="9 11">
    <name type="scientific">Rotaria sordida</name>
    <dbReference type="NCBI Taxonomy" id="392033"/>
    <lineage>
        <taxon>Eukaryota</taxon>
        <taxon>Metazoa</taxon>
        <taxon>Spiralia</taxon>
        <taxon>Gnathifera</taxon>
        <taxon>Rotifera</taxon>
        <taxon>Eurotatoria</taxon>
        <taxon>Bdelloidea</taxon>
        <taxon>Philodinida</taxon>
        <taxon>Philodinidae</taxon>
        <taxon>Rotaria</taxon>
    </lineage>
</organism>
<dbReference type="Proteomes" id="UP000663882">
    <property type="component" value="Unassembled WGS sequence"/>
</dbReference>
<keyword evidence="7" id="KW-0648">Protein biosynthesis</keyword>
<sequence length="287" mass="33398">MSIRVENEQEKQCRICLDTDNSNDIISPCLCSGNSAYVHRKCLNHWRAENKRGKGFNNAFEYTKNSQRFRQQQMQNGRFAPMQKSFVGTQKKSKTMKNLEMDQMHKKQKQYGNRADPRQHQQAKQRVREDWQVIEEIPFTSLAKFGLPTGSLEYYDKRYDRITTKTEKKLTMANRLIHKITTTKDPVIRQICKTRGNVFATDTIVSTLMCCTRSVYLWDIVVDKLGTRLFYDKREDSTIDMLIVNETANELPSENGTMGSAKNLGVEAVFIKLGVTIVKNKRYIRKE</sequence>
<keyword evidence="4" id="KW-0863">Zinc-finger</keyword>
<keyword evidence="5" id="KW-0862">Zinc</keyword>
<dbReference type="SMART" id="SM00744">
    <property type="entry name" value="RINGv"/>
    <property type="match status" value="1"/>
</dbReference>
<reference evidence="9" key="1">
    <citation type="submission" date="2021-02" db="EMBL/GenBank/DDBJ databases">
        <authorList>
            <person name="Nowell W R."/>
        </authorList>
    </citation>
    <scope>NUCLEOTIDE SEQUENCE</scope>
</reference>
<dbReference type="InterPro" id="IPR013083">
    <property type="entry name" value="Znf_RING/FYVE/PHD"/>
</dbReference>
<keyword evidence="1" id="KW-0963">Cytoplasm</keyword>
<evidence type="ECO:0000256" key="3">
    <source>
        <dbReference type="ARBA" id="ARBA00022723"/>
    </source>
</evidence>
<evidence type="ECO:0000313" key="10">
    <source>
        <dbReference type="EMBL" id="CAF3979423.1"/>
    </source>
</evidence>
<feature type="domain" description="RING-CH-type" evidence="8">
    <location>
        <begin position="5"/>
        <end position="70"/>
    </location>
</feature>
<dbReference type="PROSITE" id="PS51292">
    <property type="entry name" value="ZF_RING_CH"/>
    <property type="match status" value="1"/>
</dbReference>
<name>A0A815JL73_9BILA</name>
<evidence type="ECO:0000259" key="8">
    <source>
        <dbReference type="PROSITE" id="PS51292"/>
    </source>
</evidence>
<evidence type="ECO:0000256" key="4">
    <source>
        <dbReference type="ARBA" id="ARBA00022771"/>
    </source>
</evidence>
<dbReference type="Pfam" id="PF05091">
    <property type="entry name" value="eIF-3_zeta"/>
    <property type="match status" value="1"/>
</dbReference>
<dbReference type="PANTHER" id="PTHR12399:SF0">
    <property type="entry name" value="EUKARYOTIC TRANSLATION INITIATION FACTOR 3 SUBUNIT D"/>
    <property type="match status" value="1"/>
</dbReference>
<dbReference type="GO" id="GO:0008270">
    <property type="term" value="F:zinc ion binding"/>
    <property type="evidence" value="ECO:0007669"/>
    <property type="project" value="UniProtKB-KW"/>
</dbReference>
<dbReference type="PANTHER" id="PTHR12399">
    <property type="entry name" value="EUKARYOTIC TRANSLATION INITIATION FACTOR 3 SUBUNIT 7"/>
    <property type="match status" value="1"/>
</dbReference>
<dbReference type="InterPro" id="IPR007783">
    <property type="entry name" value="eIF3d"/>
</dbReference>
<dbReference type="SUPFAM" id="SSF57850">
    <property type="entry name" value="RING/U-box"/>
    <property type="match status" value="1"/>
</dbReference>
<evidence type="ECO:0000256" key="6">
    <source>
        <dbReference type="ARBA" id="ARBA00022884"/>
    </source>
</evidence>
<keyword evidence="2" id="KW-0396">Initiation factor</keyword>
<comment type="caution">
    <text evidence="9">The sequence shown here is derived from an EMBL/GenBank/DDBJ whole genome shotgun (WGS) entry which is preliminary data.</text>
</comment>
<protein>
    <recommendedName>
        <fullName evidence="8">RING-CH-type domain-containing protein</fullName>
    </recommendedName>
</protein>
<proteinExistence type="predicted"/>
<dbReference type="CDD" id="cd16495">
    <property type="entry name" value="RING_CH-C4HC3_MARCH"/>
    <property type="match status" value="1"/>
</dbReference>
<dbReference type="GO" id="GO:0005852">
    <property type="term" value="C:eukaryotic translation initiation factor 3 complex"/>
    <property type="evidence" value="ECO:0007669"/>
    <property type="project" value="InterPro"/>
</dbReference>
<evidence type="ECO:0000256" key="7">
    <source>
        <dbReference type="ARBA" id="ARBA00022917"/>
    </source>
</evidence>
<evidence type="ECO:0000313" key="9">
    <source>
        <dbReference type="EMBL" id="CAF1381150.1"/>
    </source>
</evidence>
<dbReference type="Proteomes" id="UP000663823">
    <property type="component" value="Unassembled WGS sequence"/>
</dbReference>
<dbReference type="Gene3D" id="3.30.40.10">
    <property type="entry name" value="Zinc/RING finger domain, C3HC4 (zinc finger)"/>
    <property type="match status" value="1"/>
</dbReference>
<evidence type="ECO:0000256" key="2">
    <source>
        <dbReference type="ARBA" id="ARBA00022540"/>
    </source>
</evidence>
<evidence type="ECO:0000313" key="11">
    <source>
        <dbReference type="Proteomes" id="UP000663882"/>
    </source>
</evidence>
<dbReference type="OrthoDB" id="16538at2759"/>
<dbReference type="AlphaFoldDB" id="A0A815JL73"/>
<dbReference type="InterPro" id="IPR011016">
    <property type="entry name" value="Znf_RING-CH"/>
</dbReference>
<evidence type="ECO:0000256" key="5">
    <source>
        <dbReference type="ARBA" id="ARBA00022833"/>
    </source>
</evidence>
<dbReference type="GO" id="GO:0003723">
    <property type="term" value="F:RNA binding"/>
    <property type="evidence" value="ECO:0007669"/>
    <property type="project" value="UniProtKB-KW"/>
</dbReference>
<evidence type="ECO:0000256" key="1">
    <source>
        <dbReference type="ARBA" id="ARBA00022490"/>
    </source>
</evidence>
<keyword evidence="6" id="KW-0694">RNA-binding</keyword>
<gene>
    <name evidence="10" type="ORF">OTI717_LOCUS27868</name>
    <name evidence="9" type="ORF">RFH988_LOCUS33854</name>
</gene>